<proteinExistence type="predicted"/>
<comment type="caution">
    <text evidence="3">The sequence shown here is derived from an EMBL/GenBank/DDBJ whole genome shotgun (WGS) entry which is preliminary data.</text>
</comment>
<feature type="coiled-coil region" evidence="1">
    <location>
        <begin position="15"/>
        <end position="42"/>
    </location>
</feature>
<evidence type="ECO:0000256" key="2">
    <source>
        <dbReference type="SAM" id="MobiDB-lite"/>
    </source>
</evidence>
<reference evidence="3 4" key="1">
    <citation type="submission" date="2021-06" db="EMBL/GenBank/DDBJ databases">
        <title>A haploid diamondback moth (Plutella xylostella L.) genome assembly resolves 31 chromosomes and identifies a diamide resistance mutation.</title>
        <authorList>
            <person name="Ward C.M."/>
            <person name="Perry K.D."/>
            <person name="Baker G."/>
            <person name="Powis K."/>
            <person name="Heckel D.G."/>
            <person name="Baxter S.W."/>
        </authorList>
    </citation>
    <scope>NUCLEOTIDE SEQUENCE [LARGE SCALE GENOMIC DNA]</scope>
    <source>
        <strain evidence="3 4">LV</strain>
        <tissue evidence="3">Single pupa</tissue>
    </source>
</reference>
<evidence type="ECO:0000313" key="3">
    <source>
        <dbReference type="EMBL" id="KAG7296883.1"/>
    </source>
</evidence>
<keyword evidence="1" id="KW-0175">Coiled coil</keyword>
<evidence type="ECO:0000256" key="1">
    <source>
        <dbReference type="SAM" id="Coils"/>
    </source>
</evidence>
<feature type="compositionally biased region" description="Pro residues" evidence="2">
    <location>
        <begin position="143"/>
        <end position="152"/>
    </location>
</feature>
<gene>
    <name evidence="3" type="ORF">JYU34_019743</name>
</gene>
<protein>
    <submittedName>
        <fullName evidence="3">Uncharacterized protein</fullName>
    </submittedName>
</protein>
<feature type="compositionally biased region" description="Low complexity" evidence="2">
    <location>
        <begin position="109"/>
        <end position="118"/>
    </location>
</feature>
<keyword evidence="4" id="KW-1185">Reference proteome</keyword>
<dbReference type="Proteomes" id="UP000823941">
    <property type="component" value="Chromosome 27"/>
</dbReference>
<feature type="region of interest" description="Disordered" evidence="2">
    <location>
        <begin position="44"/>
        <end position="152"/>
    </location>
</feature>
<evidence type="ECO:0000313" key="4">
    <source>
        <dbReference type="Proteomes" id="UP000823941"/>
    </source>
</evidence>
<name>A0ABQ7PVT2_PLUXY</name>
<accession>A0ABQ7PVT2</accession>
<organism evidence="3 4">
    <name type="scientific">Plutella xylostella</name>
    <name type="common">Diamondback moth</name>
    <name type="synonym">Plutella maculipennis</name>
    <dbReference type="NCBI Taxonomy" id="51655"/>
    <lineage>
        <taxon>Eukaryota</taxon>
        <taxon>Metazoa</taxon>
        <taxon>Ecdysozoa</taxon>
        <taxon>Arthropoda</taxon>
        <taxon>Hexapoda</taxon>
        <taxon>Insecta</taxon>
        <taxon>Pterygota</taxon>
        <taxon>Neoptera</taxon>
        <taxon>Endopterygota</taxon>
        <taxon>Lepidoptera</taxon>
        <taxon>Glossata</taxon>
        <taxon>Ditrysia</taxon>
        <taxon>Yponomeutoidea</taxon>
        <taxon>Plutellidae</taxon>
        <taxon>Plutella</taxon>
    </lineage>
</organism>
<sequence>MGSRSDKKERKLRKKLIADAEARKLEKRIASLETLLRSSANVVHPVEVRPYPENSDGAMTPPLPVAISDATTPAEDSAGVLGTGRGRSLSFGRHDPPPTPLQSPPLPSPLAAGAAVSPCVEHTPSSVTQAAPPPQGHAGPLQSIPPPGLRAAPPPQSACSCAACAGAGPGPAGAPPAPHLPPPSTTSRACAAVTCLGMSLPAAAAADVSDCTTKTQVIVELNII</sequence>
<dbReference type="EMBL" id="JAHIBW010000027">
    <property type="protein sequence ID" value="KAG7296883.1"/>
    <property type="molecule type" value="Genomic_DNA"/>
</dbReference>
<feature type="compositionally biased region" description="Pro residues" evidence="2">
    <location>
        <begin position="97"/>
        <end position="108"/>
    </location>
</feature>